<dbReference type="AlphaFoldDB" id="A0A9P4QZD0"/>
<keyword evidence="2" id="KW-1185">Reference proteome</keyword>
<reference evidence="1" key="1">
    <citation type="journal article" date="2020" name="Stud. Mycol.">
        <title>101 Dothideomycetes genomes: a test case for predicting lifestyles and emergence of pathogens.</title>
        <authorList>
            <person name="Haridas S."/>
            <person name="Albert R."/>
            <person name="Binder M."/>
            <person name="Bloem J."/>
            <person name="Labutti K."/>
            <person name="Salamov A."/>
            <person name="Andreopoulos B."/>
            <person name="Baker S."/>
            <person name="Barry K."/>
            <person name="Bills G."/>
            <person name="Bluhm B."/>
            <person name="Cannon C."/>
            <person name="Castanera R."/>
            <person name="Culley D."/>
            <person name="Daum C."/>
            <person name="Ezra D."/>
            <person name="Gonzalez J."/>
            <person name="Henrissat B."/>
            <person name="Kuo A."/>
            <person name="Liang C."/>
            <person name="Lipzen A."/>
            <person name="Lutzoni F."/>
            <person name="Magnuson J."/>
            <person name="Mondo S."/>
            <person name="Nolan M."/>
            <person name="Ohm R."/>
            <person name="Pangilinan J."/>
            <person name="Park H.-J."/>
            <person name="Ramirez L."/>
            <person name="Alfaro M."/>
            <person name="Sun H."/>
            <person name="Tritt A."/>
            <person name="Yoshinaga Y."/>
            <person name="Zwiers L.-H."/>
            <person name="Turgeon B."/>
            <person name="Goodwin S."/>
            <person name="Spatafora J."/>
            <person name="Crous P."/>
            <person name="Grigoriev I."/>
        </authorList>
    </citation>
    <scope>NUCLEOTIDE SEQUENCE</scope>
    <source>
        <strain evidence="1">CBS 125425</strain>
    </source>
</reference>
<dbReference type="Proteomes" id="UP000799444">
    <property type="component" value="Unassembled WGS sequence"/>
</dbReference>
<feature type="non-terminal residue" evidence="1">
    <location>
        <position position="1"/>
    </location>
</feature>
<name>A0A9P4QZD0_9PLEO</name>
<sequence>NTAADLLPYCATDRILSQQQVIALSDVVGSIAELGLLALGATVDEEPRRVLEGAVGPEVAASIIEFFREE</sequence>
<evidence type="ECO:0000313" key="1">
    <source>
        <dbReference type="EMBL" id="KAF2736653.1"/>
    </source>
</evidence>
<dbReference type="EMBL" id="ML996123">
    <property type="protein sequence ID" value="KAF2736653.1"/>
    <property type="molecule type" value="Genomic_DNA"/>
</dbReference>
<feature type="non-terminal residue" evidence="1">
    <location>
        <position position="70"/>
    </location>
</feature>
<comment type="caution">
    <text evidence="1">The sequence shown here is derived from an EMBL/GenBank/DDBJ whole genome shotgun (WGS) entry which is preliminary data.</text>
</comment>
<organism evidence="1 2">
    <name type="scientific">Polyplosphaeria fusca</name>
    <dbReference type="NCBI Taxonomy" id="682080"/>
    <lineage>
        <taxon>Eukaryota</taxon>
        <taxon>Fungi</taxon>
        <taxon>Dikarya</taxon>
        <taxon>Ascomycota</taxon>
        <taxon>Pezizomycotina</taxon>
        <taxon>Dothideomycetes</taxon>
        <taxon>Pleosporomycetidae</taxon>
        <taxon>Pleosporales</taxon>
        <taxon>Tetraplosphaeriaceae</taxon>
        <taxon>Polyplosphaeria</taxon>
    </lineage>
</organism>
<proteinExistence type="predicted"/>
<dbReference type="OrthoDB" id="3791893at2759"/>
<protein>
    <submittedName>
        <fullName evidence="1">Uncharacterized protein</fullName>
    </submittedName>
</protein>
<gene>
    <name evidence="1" type="ORF">EJ04DRAFT_406594</name>
</gene>
<evidence type="ECO:0000313" key="2">
    <source>
        <dbReference type="Proteomes" id="UP000799444"/>
    </source>
</evidence>
<accession>A0A9P4QZD0</accession>